<sequence>MPVDQAKRLAASEIKIEVAEEKDAYRIAEGPYACFPESSLNKKEPLHLRPATQEIRVQRLAKRIQPSFTQPGMHWIKAVHIPTGTIIGAAGWADPTLPVHNIFRRSAITFYGWKEKMGWSDADIDELFAHTDEQAWSGNHEKDDVIRSKVVGEPHWYLALLITWPEWQGRGVGKRLLDWAIQQADAEVPPTPMYLESSSMSRAVYMHVGFVPQGDVNFLRRGPKVVRGLEVEDEQGKKVESKAEKVDVEIVAKEMDAAIAS</sequence>
<dbReference type="InterPro" id="IPR052523">
    <property type="entry name" value="Trichothecene_AcTrans"/>
</dbReference>
<dbReference type="SUPFAM" id="SSF55729">
    <property type="entry name" value="Acyl-CoA N-acyltransferases (Nat)"/>
    <property type="match status" value="1"/>
</dbReference>
<reference evidence="2" key="1">
    <citation type="journal article" date="2020" name="Stud. Mycol.">
        <title>101 Dothideomycetes genomes: a test case for predicting lifestyles and emergence of pathogens.</title>
        <authorList>
            <person name="Haridas S."/>
            <person name="Albert R."/>
            <person name="Binder M."/>
            <person name="Bloem J."/>
            <person name="Labutti K."/>
            <person name="Salamov A."/>
            <person name="Andreopoulos B."/>
            <person name="Baker S."/>
            <person name="Barry K."/>
            <person name="Bills G."/>
            <person name="Bluhm B."/>
            <person name="Cannon C."/>
            <person name="Castanera R."/>
            <person name="Culley D."/>
            <person name="Daum C."/>
            <person name="Ezra D."/>
            <person name="Gonzalez J."/>
            <person name="Henrissat B."/>
            <person name="Kuo A."/>
            <person name="Liang C."/>
            <person name="Lipzen A."/>
            <person name="Lutzoni F."/>
            <person name="Magnuson J."/>
            <person name="Mondo S."/>
            <person name="Nolan M."/>
            <person name="Ohm R."/>
            <person name="Pangilinan J."/>
            <person name="Park H.-J."/>
            <person name="Ramirez L."/>
            <person name="Alfaro M."/>
            <person name="Sun H."/>
            <person name="Tritt A."/>
            <person name="Yoshinaga Y."/>
            <person name="Zwiers L.-H."/>
            <person name="Turgeon B."/>
            <person name="Goodwin S."/>
            <person name="Spatafora J."/>
            <person name="Crous P."/>
            <person name="Grigoriev I."/>
        </authorList>
    </citation>
    <scope>NUCLEOTIDE SEQUENCE</scope>
    <source>
        <strain evidence="2">CBS 122367</strain>
    </source>
</reference>
<gene>
    <name evidence="2" type="ORF">K458DRAFT_310022</name>
</gene>
<dbReference type="EMBL" id="MU005592">
    <property type="protein sequence ID" value="KAF2681188.1"/>
    <property type="molecule type" value="Genomic_DNA"/>
</dbReference>
<name>A0A6G1ISW0_9PLEO</name>
<dbReference type="CDD" id="cd04301">
    <property type="entry name" value="NAT_SF"/>
    <property type="match status" value="1"/>
</dbReference>
<dbReference type="AlphaFoldDB" id="A0A6G1ISW0"/>
<dbReference type="PANTHER" id="PTHR42791:SF2">
    <property type="entry name" value="N-ACETYLTRANSFERASE DOMAIN-CONTAINING PROTEIN"/>
    <property type="match status" value="1"/>
</dbReference>
<feature type="domain" description="N-acetyltransferase" evidence="1">
    <location>
        <begin position="97"/>
        <end position="232"/>
    </location>
</feature>
<dbReference type="PROSITE" id="PS51186">
    <property type="entry name" value="GNAT"/>
    <property type="match status" value="1"/>
</dbReference>
<dbReference type="InterPro" id="IPR000182">
    <property type="entry name" value="GNAT_dom"/>
</dbReference>
<dbReference type="Gene3D" id="3.40.630.30">
    <property type="match status" value="1"/>
</dbReference>
<proteinExistence type="predicted"/>
<dbReference type="Pfam" id="PF13673">
    <property type="entry name" value="Acetyltransf_10"/>
    <property type="match status" value="1"/>
</dbReference>
<evidence type="ECO:0000313" key="3">
    <source>
        <dbReference type="Proteomes" id="UP000799291"/>
    </source>
</evidence>
<evidence type="ECO:0000313" key="2">
    <source>
        <dbReference type="EMBL" id="KAF2681188.1"/>
    </source>
</evidence>
<accession>A0A6G1ISW0</accession>
<keyword evidence="3" id="KW-1185">Reference proteome</keyword>
<dbReference type="InterPro" id="IPR016181">
    <property type="entry name" value="Acyl_CoA_acyltransferase"/>
</dbReference>
<evidence type="ECO:0000259" key="1">
    <source>
        <dbReference type="PROSITE" id="PS51186"/>
    </source>
</evidence>
<dbReference type="OrthoDB" id="196847at2759"/>
<dbReference type="GO" id="GO:0016747">
    <property type="term" value="F:acyltransferase activity, transferring groups other than amino-acyl groups"/>
    <property type="evidence" value="ECO:0007669"/>
    <property type="project" value="InterPro"/>
</dbReference>
<protein>
    <recommendedName>
        <fullName evidence="1">N-acetyltransferase domain-containing protein</fullName>
    </recommendedName>
</protein>
<dbReference type="Proteomes" id="UP000799291">
    <property type="component" value="Unassembled WGS sequence"/>
</dbReference>
<dbReference type="PANTHER" id="PTHR42791">
    <property type="entry name" value="GNAT FAMILY ACETYLTRANSFERASE"/>
    <property type="match status" value="1"/>
</dbReference>
<organism evidence="2 3">
    <name type="scientific">Lentithecium fluviatile CBS 122367</name>
    <dbReference type="NCBI Taxonomy" id="1168545"/>
    <lineage>
        <taxon>Eukaryota</taxon>
        <taxon>Fungi</taxon>
        <taxon>Dikarya</taxon>
        <taxon>Ascomycota</taxon>
        <taxon>Pezizomycotina</taxon>
        <taxon>Dothideomycetes</taxon>
        <taxon>Pleosporomycetidae</taxon>
        <taxon>Pleosporales</taxon>
        <taxon>Massarineae</taxon>
        <taxon>Lentitheciaceae</taxon>
        <taxon>Lentithecium</taxon>
    </lineage>
</organism>